<comment type="catalytic activity">
    <reaction evidence="1">
        <text>3-dehydroquinate = 3-dehydroshikimate + H2O</text>
        <dbReference type="Rhea" id="RHEA:21096"/>
        <dbReference type="ChEBI" id="CHEBI:15377"/>
        <dbReference type="ChEBI" id="CHEBI:16630"/>
        <dbReference type="ChEBI" id="CHEBI:32364"/>
        <dbReference type="EC" id="4.2.1.10"/>
    </reaction>
</comment>
<evidence type="ECO:0000313" key="6">
    <source>
        <dbReference type="EMBL" id="AIF24818.1"/>
    </source>
</evidence>
<dbReference type="InterPro" id="IPR013785">
    <property type="entry name" value="Aldolase_TIM"/>
</dbReference>
<organism evidence="6">
    <name type="scientific">uncultured marine group II/III euryarchaeote SAT1000_40_C12</name>
    <dbReference type="NCBI Taxonomy" id="1456580"/>
    <lineage>
        <taxon>Archaea</taxon>
        <taxon>Methanobacteriati</taxon>
        <taxon>Methanobacteriota</taxon>
        <taxon>environmental samples</taxon>
    </lineage>
</organism>
<evidence type="ECO:0000256" key="5">
    <source>
        <dbReference type="SAM" id="MobiDB-lite"/>
    </source>
</evidence>
<feature type="region of interest" description="Disordered" evidence="5">
    <location>
        <begin position="46"/>
        <end position="65"/>
    </location>
</feature>
<keyword evidence="4" id="KW-0704">Schiff base</keyword>
<dbReference type="EMBL" id="KF901273">
    <property type="protein sequence ID" value="AIF24818.1"/>
    <property type="molecule type" value="Genomic_DNA"/>
</dbReference>
<dbReference type="PANTHER" id="PTHR43699">
    <property type="entry name" value="3-DEHYDROQUINATE DEHYDRATASE"/>
    <property type="match status" value="1"/>
</dbReference>
<reference evidence="6" key="1">
    <citation type="journal article" date="2014" name="Genome Biol. Evol.">
        <title>Pangenome evidence for extensive interdomain horizontal transfer affecting lineage core and shell genes in uncultured planktonic thaumarchaeota and euryarchaeota.</title>
        <authorList>
            <person name="Deschamps P."/>
            <person name="Zivanovic Y."/>
            <person name="Moreira D."/>
            <person name="Rodriguez-Valera F."/>
            <person name="Lopez-Garcia P."/>
        </authorList>
    </citation>
    <scope>NUCLEOTIDE SEQUENCE</scope>
</reference>
<keyword evidence="3 6" id="KW-0456">Lyase</keyword>
<evidence type="ECO:0000256" key="1">
    <source>
        <dbReference type="ARBA" id="ARBA00001864"/>
    </source>
</evidence>
<dbReference type="GO" id="GO:0046279">
    <property type="term" value="P:3,4-dihydroxybenzoate biosynthetic process"/>
    <property type="evidence" value="ECO:0007669"/>
    <property type="project" value="UniProtKB-ARBA"/>
</dbReference>
<dbReference type="Pfam" id="PF01487">
    <property type="entry name" value="DHquinase_I"/>
    <property type="match status" value="1"/>
</dbReference>
<dbReference type="InterPro" id="IPR050146">
    <property type="entry name" value="Type-I_3-dehydroquinase"/>
</dbReference>
<accession>A0A075IF31</accession>
<dbReference type="Gene3D" id="3.20.20.70">
    <property type="entry name" value="Aldolase class I"/>
    <property type="match status" value="1"/>
</dbReference>
<gene>
    <name evidence="6" type="primary">aroD</name>
</gene>
<dbReference type="AlphaFoldDB" id="A0A075IF31"/>
<proteinExistence type="predicted"/>
<dbReference type="CDD" id="cd00502">
    <property type="entry name" value="DHQase_I"/>
    <property type="match status" value="1"/>
</dbReference>
<protein>
    <recommendedName>
        <fullName evidence="2">3-dehydroquinate dehydratase</fullName>
        <ecNumber evidence="2">4.2.1.10</ecNumber>
    </recommendedName>
</protein>
<evidence type="ECO:0000256" key="2">
    <source>
        <dbReference type="ARBA" id="ARBA00012060"/>
    </source>
</evidence>
<dbReference type="GO" id="GO:0003855">
    <property type="term" value="F:3-dehydroquinate dehydratase activity"/>
    <property type="evidence" value="ECO:0007669"/>
    <property type="project" value="UniProtKB-EC"/>
</dbReference>
<evidence type="ECO:0000256" key="3">
    <source>
        <dbReference type="ARBA" id="ARBA00023239"/>
    </source>
</evidence>
<dbReference type="EC" id="4.2.1.10" evidence="2"/>
<evidence type="ECO:0000256" key="4">
    <source>
        <dbReference type="ARBA" id="ARBA00023270"/>
    </source>
</evidence>
<dbReference type="PANTHER" id="PTHR43699:SF1">
    <property type="entry name" value="3-DEHYDROQUINATE DEHYDRATASE"/>
    <property type="match status" value="1"/>
</dbReference>
<feature type="compositionally biased region" description="Basic and acidic residues" evidence="5">
    <location>
        <begin position="54"/>
        <end position="65"/>
    </location>
</feature>
<name>A0A075IF31_9EURY</name>
<sequence length="270" mass="29785">MPRPLICVTLRGCTVDEMLKDAAMATAAGADMVEVRLDKLWVVEQMPEPDPAEEEAKRDDRRPKYVEPDFIPQPLDSVDVQGALESLKQGIDLPVILTCRPERQQGHYPGEEGQRIEVLSAAINSGVSWIDLEVDIESKARKSLMDDASGKAKVVASLHSSENPPSASEIIHDVEDNSDAGDIIKICYRSSGRHDGLRLFEAAWGLRSSGAHYAIMGLGWGGDWTRIHAPLLEQALVYTTMDKGLHISRQGRINASDLQTAWQLLEYETA</sequence>
<dbReference type="SUPFAM" id="SSF51569">
    <property type="entry name" value="Aldolase"/>
    <property type="match status" value="1"/>
</dbReference>
<dbReference type="InterPro" id="IPR001381">
    <property type="entry name" value="DHquinase_I"/>
</dbReference>